<feature type="region of interest" description="Disordered" evidence="1">
    <location>
        <begin position="115"/>
        <end position="134"/>
    </location>
</feature>
<feature type="compositionally biased region" description="Basic and acidic residues" evidence="1">
    <location>
        <begin position="125"/>
        <end position="134"/>
    </location>
</feature>
<dbReference type="SUPFAM" id="SSF46689">
    <property type="entry name" value="Homeodomain-like"/>
    <property type="match status" value="1"/>
</dbReference>
<evidence type="ECO:0008006" key="4">
    <source>
        <dbReference type="Google" id="ProtNLM"/>
    </source>
</evidence>
<dbReference type="Proteomes" id="UP001415857">
    <property type="component" value="Unassembled WGS sequence"/>
</dbReference>
<feature type="compositionally biased region" description="Polar residues" evidence="1">
    <location>
        <begin position="469"/>
        <end position="486"/>
    </location>
</feature>
<comment type="caution">
    <text evidence="2">The sequence shown here is derived from an EMBL/GenBank/DDBJ whole genome shotgun (WGS) entry which is preliminary data.</text>
</comment>
<dbReference type="Gene3D" id="1.10.10.60">
    <property type="entry name" value="Homeodomain-like"/>
    <property type="match status" value="1"/>
</dbReference>
<evidence type="ECO:0000313" key="2">
    <source>
        <dbReference type="EMBL" id="KAK9292190.1"/>
    </source>
</evidence>
<accession>A0AAP0SCP4</accession>
<feature type="region of interest" description="Disordered" evidence="1">
    <location>
        <begin position="454"/>
        <end position="492"/>
    </location>
</feature>
<protein>
    <recommendedName>
        <fullName evidence="4">Myb-like domain-containing protein</fullName>
    </recommendedName>
</protein>
<dbReference type="AlphaFoldDB" id="A0AAP0SCP4"/>
<dbReference type="EMBL" id="JBBPBK010000001">
    <property type="protein sequence ID" value="KAK9292190.1"/>
    <property type="molecule type" value="Genomic_DNA"/>
</dbReference>
<evidence type="ECO:0000313" key="3">
    <source>
        <dbReference type="Proteomes" id="UP001415857"/>
    </source>
</evidence>
<proteinExistence type="predicted"/>
<organism evidence="2 3">
    <name type="scientific">Liquidambar formosana</name>
    <name type="common">Formosan gum</name>
    <dbReference type="NCBI Taxonomy" id="63359"/>
    <lineage>
        <taxon>Eukaryota</taxon>
        <taxon>Viridiplantae</taxon>
        <taxon>Streptophyta</taxon>
        <taxon>Embryophyta</taxon>
        <taxon>Tracheophyta</taxon>
        <taxon>Spermatophyta</taxon>
        <taxon>Magnoliopsida</taxon>
        <taxon>eudicotyledons</taxon>
        <taxon>Gunneridae</taxon>
        <taxon>Pentapetalae</taxon>
        <taxon>Saxifragales</taxon>
        <taxon>Altingiaceae</taxon>
        <taxon>Liquidambar</taxon>
    </lineage>
</organism>
<evidence type="ECO:0000256" key="1">
    <source>
        <dbReference type="SAM" id="MobiDB-lite"/>
    </source>
</evidence>
<dbReference type="CDD" id="cd11660">
    <property type="entry name" value="SANT_TRF"/>
    <property type="match status" value="1"/>
</dbReference>
<reference evidence="2 3" key="1">
    <citation type="journal article" date="2024" name="Plant J.">
        <title>Genome sequences and population genomics reveal climatic adaptation and genomic divergence between two closely related sweetgum species.</title>
        <authorList>
            <person name="Xu W.Q."/>
            <person name="Ren C.Q."/>
            <person name="Zhang X.Y."/>
            <person name="Comes H.P."/>
            <person name="Liu X.H."/>
            <person name="Li Y.G."/>
            <person name="Kettle C.J."/>
            <person name="Jalonen R."/>
            <person name="Gaisberger H."/>
            <person name="Ma Y.Z."/>
            <person name="Qiu Y.X."/>
        </authorList>
    </citation>
    <scope>NUCLEOTIDE SEQUENCE [LARGE SCALE GENOMIC DNA]</scope>
    <source>
        <strain evidence="2">Hangzhou</strain>
    </source>
</reference>
<gene>
    <name evidence="2" type="ORF">L1049_020151</name>
</gene>
<dbReference type="InterPro" id="IPR009057">
    <property type="entry name" value="Homeodomain-like_sf"/>
</dbReference>
<sequence>MLDCNIALDSGCPKEPICAASETLRDSLDSTSRSHDTVLQELSPGVSALELLETMNERVGETPSTNHMQVHRNTCTSGEVGASCNYYEKASPMFSMDITSKSNCLQLFSEDKTSNMFRSASTQPEETRTSSEERRTLQLLSEKNWHEHISTRSSLFLGLSLPTESASRSCSIALPLPNSSAKFRKIIQDAEPESSSNQLSALMRHKLMLDSIVNRAKASKGHRCSFSDKFEPYTTLWSEDELDYLWIGVRRHGRDNWDAMLRDPRLHFSSWRMARDLAERWEQEQSKLLNGADKSQFHYFKSPEVHFDRNSGFLHPNTVVPRINLMDETQLSLGDLFSQKEGSVLKRPSFNLTNVQINGTRQIHRPVRTLRRSFYSGCERGRYNKGWLNHSKCIASPGGDSLLVDGPSTSFAGTGNLPHWLREAVNTPPPRPPEPTLHIAVPSVAHSGLLRVIQPNPDPSEPQGGLRNRMNSKFSGSRTSDLQPSSGVAHGSNFPVGNRLWTTELSRGSSYHVNKPDDLIIINSDASSEETISDDHSGRP</sequence>
<name>A0AAP0SCP4_LIQFO</name>
<keyword evidence="3" id="KW-1185">Reference proteome</keyword>
<feature type="compositionally biased region" description="Polar residues" evidence="1">
    <location>
        <begin position="115"/>
        <end position="124"/>
    </location>
</feature>